<organism evidence="2 3">
    <name type="scientific">Actinorhabdospora filicis</name>
    <dbReference type="NCBI Taxonomy" id="1785913"/>
    <lineage>
        <taxon>Bacteria</taxon>
        <taxon>Bacillati</taxon>
        <taxon>Actinomycetota</taxon>
        <taxon>Actinomycetes</taxon>
        <taxon>Micromonosporales</taxon>
        <taxon>Micromonosporaceae</taxon>
        <taxon>Actinorhabdospora</taxon>
    </lineage>
</organism>
<protein>
    <recommendedName>
        <fullName evidence="1">Trypsin-co-occurring domain-containing protein</fullName>
    </recommendedName>
</protein>
<dbReference type="AlphaFoldDB" id="A0A9W6SU70"/>
<feature type="domain" description="Trypsin-co-occurring" evidence="1">
    <location>
        <begin position="7"/>
        <end position="73"/>
    </location>
</feature>
<dbReference type="RefSeq" id="WP_285667583.1">
    <property type="nucleotide sequence ID" value="NZ_BSTX01000008.1"/>
</dbReference>
<dbReference type="Pfam" id="PF19631">
    <property type="entry name" value="Trypco2"/>
    <property type="match status" value="1"/>
</dbReference>
<evidence type="ECO:0000313" key="2">
    <source>
        <dbReference type="EMBL" id="GLZ82020.1"/>
    </source>
</evidence>
<dbReference type="Proteomes" id="UP001165079">
    <property type="component" value="Unassembled WGS sequence"/>
</dbReference>
<gene>
    <name evidence="2" type="ORF">Afil01_68270</name>
</gene>
<name>A0A9W6SU70_9ACTN</name>
<sequence length="99" mass="10589">MSSEQHGIADAIAALRADLTEARRRAAAGAKAAGENRIRLEIKEAEAEIGLEAREEDGKVRFVVAQGGAEATHRVRIVFGVKGRGGSLVEVSDEEDEDF</sequence>
<evidence type="ECO:0000259" key="1">
    <source>
        <dbReference type="Pfam" id="PF19631"/>
    </source>
</evidence>
<dbReference type="InterPro" id="IPR045608">
    <property type="entry name" value="Trypco2"/>
</dbReference>
<reference evidence="2" key="1">
    <citation type="submission" date="2023-03" db="EMBL/GenBank/DDBJ databases">
        <title>Actinorhabdospora filicis NBRC 111898.</title>
        <authorList>
            <person name="Ichikawa N."/>
            <person name="Sato H."/>
            <person name="Tonouchi N."/>
        </authorList>
    </citation>
    <scope>NUCLEOTIDE SEQUENCE</scope>
    <source>
        <strain evidence="2">NBRC 111898</strain>
    </source>
</reference>
<proteinExistence type="predicted"/>
<keyword evidence="3" id="KW-1185">Reference proteome</keyword>
<evidence type="ECO:0000313" key="3">
    <source>
        <dbReference type="Proteomes" id="UP001165079"/>
    </source>
</evidence>
<accession>A0A9W6SU70</accession>
<dbReference type="EMBL" id="BSTX01000008">
    <property type="protein sequence ID" value="GLZ82020.1"/>
    <property type="molecule type" value="Genomic_DNA"/>
</dbReference>
<comment type="caution">
    <text evidence="2">The sequence shown here is derived from an EMBL/GenBank/DDBJ whole genome shotgun (WGS) entry which is preliminary data.</text>
</comment>